<comment type="caution">
    <text evidence="1">The sequence shown here is derived from an EMBL/GenBank/DDBJ whole genome shotgun (WGS) entry which is preliminary data.</text>
</comment>
<evidence type="ECO:0000313" key="1">
    <source>
        <dbReference type="EMBL" id="KAJ8666530.1"/>
    </source>
</evidence>
<accession>A0ACC2N5S8</accession>
<dbReference type="EMBL" id="CM056744">
    <property type="protein sequence ID" value="KAJ8666530.1"/>
    <property type="molecule type" value="Genomic_DNA"/>
</dbReference>
<name>A0ACC2N5S8_9HYME</name>
<protein>
    <submittedName>
        <fullName evidence="1">Uncharacterized protein</fullName>
    </submittedName>
</protein>
<proteinExistence type="predicted"/>
<reference evidence="1" key="1">
    <citation type="submission" date="2023-04" db="EMBL/GenBank/DDBJ databases">
        <title>A chromosome-level genome assembly of the parasitoid wasp Eretmocerus hayati.</title>
        <authorList>
            <person name="Zhong Y."/>
            <person name="Liu S."/>
            <person name="Liu Y."/>
        </authorList>
    </citation>
    <scope>NUCLEOTIDE SEQUENCE</scope>
    <source>
        <strain evidence="1">ZJU_SS_LIU_2023</strain>
    </source>
</reference>
<sequence>MHHHPDDASLGKGLDGLVAIGASVQIFQTHCLKFGLDAVECARLVSTVRLDSTSLGLSCNAEQEVRCYPKSIYRSLDGSCNNLQNPVWGSAFTNYSRLLFPQYAAVWTGKAISCCKVDGQLPSPRYIHPHCNAITVSEDGPDYGKHGIRCLNSVRTLPVIKSDFSLELAEQLDDYYHKHLSN</sequence>
<dbReference type="Proteomes" id="UP001239111">
    <property type="component" value="Chromosome 4"/>
</dbReference>
<keyword evidence="2" id="KW-1185">Reference proteome</keyword>
<gene>
    <name evidence="1" type="ORF">QAD02_008192</name>
</gene>
<organism evidence="1 2">
    <name type="scientific">Eretmocerus hayati</name>
    <dbReference type="NCBI Taxonomy" id="131215"/>
    <lineage>
        <taxon>Eukaryota</taxon>
        <taxon>Metazoa</taxon>
        <taxon>Ecdysozoa</taxon>
        <taxon>Arthropoda</taxon>
        <taxon>Hexapoda</taxon>
        <taxon>Insecta</taxon>
        <taxon>Pterygota</taxon>
        <taxon>Neoptera</taxon>
        <taxon>Endopterygota</taxon>
        <taxon>Hymenoptera</taxon>
        <taxon>Apocrita</taxon>
        <taxon>Proctotrupomorpha</taxon>
        <taxon>Chalcidoidea</taxon>
        <taxon>Aphelinidae</taxon>
        <taxon>Aphelininae</taxon>
        <taxon>Eretmocerus</taxon>
    </lineage>
</organism>
<evidence type="ECO:0000313" key="2">
    <source>
        <dbReference type="Proteomes" id="UP001239111"/>
    </source>
</evidence>